<protein>
    <submittedName>
        <fullName evidence="2">Uncharacterized protein</fullName>
    </submittedName>
</protein>
<proteinExistence type="predicted"/>
<feature type="region of interest" description="Disordered" evidence="1">
    <location>
        <begin position="1"/>
        <end position="45"/>
    </location>
</feature>
<dbReference type="AlphaFoldDB" id="A0AAE9ENR0"/>
<accession>A0AAE9ENR0</accession>
<sequence length="464" mass="53321">MKGASQPSSTKKPNQSARPKYQLNMNDSSSSYTPESDSGGKMDKTEAQRRLATIKQGSEDVSKFFDRCRHLVEIVNEKPIDKSTDSYLQAVFMNGLDEKTRKLIQLANATDAFSARKIAIQEEMFSSARMLQPGIEEDRIHKIEILNYLEWDKLRELDGKFSYMHKEMHQMKKDVTDIKGMLTQLLENTQKEKEETPVAVINHPVEKEAEVLIKINEIKEINETITAKLEPLETIARASAHSYEWIRQVWKDVNRTSQKTHSKVKLPLILGSPSGTPSPILSSGKRSSSSVEETPSEPKRLRMEKSKALAYIKPHIPDGYFIKLLQGDLPVKLDELYKIYYDRSKQISNWMGPKETPPFNKICPFCHKRDHHSYECDKVISVDDRRQMIKDQNSCMECSKHHRNKCTLILSCPICTKARDTNQTIIGGVQHCRTFCPLQEEYHLAKSVCRRLNTAKKMCDDEKK</sequence>
<keyword evidence="3" id="KW-1185">Reference proteome</keyword>
<feature type="compositionally biased region" description="Low complexity" evidence="1">
    <location>
        <begin position="278"/>
        <end position="293"/>
    </location>
</feature>
<evidence type="ECO:0000313" key="3">
    <source>
        <dbReference type="Proteomes" id="UP000829354"/>
    </source>
</evidence>
<dbReference type="EMBL" id="CP092622">
    <property type="protein sequence ID" value="UMM24805.1"/>
    <property type="molecule type" value="Genomic_DNA"/>
</dbReference>
<organism evidence="2 3">
    <name type="scientific">Caenorhabditis briggsae</name>
    <dbReference type="NCBI Taxonomy" id="6238"/>
    <lineage>
        <taxon>Eukaryota</taxon>
        <taxon>Metazoa</taxon>
        <taxon>Ecdysozoa</taxon>
        <taxon>Nematoda</taxon>
        <taxon>Chromadorea</taxon>
        <taxon>Rhabditida</taxon>
        <taxon>Rhabditina</taxon>
        <taxon>Rhabditomorpha</taxon>
        <taxon>Rhabditoidea</taxon>
        <taxon>Rhabditidae</taxon>
        <taxon>Peloderinae</taxon>
        <taxon>Caenorhabditis</taxon>
    </lineage>
</organism>
<name>A0AAE9ENR0_CAEBR</name>
<evidence type="ECO:0000256" key="1">
    <source>
        <dbReference type="SAM" id="MobiDB-lite"/>
    </source>
</evidence>
<reference evidence="2 3" key="1">
    <citation type="submission" date="2022-04" db="EMBL/GenBank/DDBJ databases">
        <title>Chromosome-level reference genomes for two strains of Caenorhabditis briggsae: an improved platform for comparative genomics.</title>
        <authorList>
            <person name="Stevens L."/>
            <person name="Andersen E."/>
        </authorList>
    </citation>
    <scope>NUCLEOTIDE SEQUENCE [LARGE SCALE GENOMIC DNA]</scope>
    <source>
        <strain evidence="2">VX34</strain>
        <tissue evidence="2">Whole-organism</tissue>
    </source>
</reference>
<feature type="region of interest" description="Disordered" evidence="1">
    <location>
        <begin position="268"/>
        <end position="302"/>
    </location>
</feature>
<feature type="compositionally biased region" description="Polar residues" evidence="1">
    <location>
        <begin position="1"/>
        <end position="27"/>
    </location>
</feature>
<evidence type="ECO:0000313" key="2">
    <source>
        <dbReference type="EMBL" id="UMM24805.1"/>
    </source>
</evidence>
<dbReference type="Proteomes" id="UP000829354">
    <property type="component" value="Chromosome III"/>
</dbReference>
<gene>
    <name evidence="2" type="ORF">L5515_004870</name>
</gene>
<feature type="compositionally biased region" description="Low complexity" evidence="1">
    <location>
        <begin position="28"/>
        <end position="37"/>
    </location>
</feature>